<dbReference type="PROSITE" id="PS01214">
    <property type="entry name" value="UPF0016"/>
    <property type="match status" value="1"/>
</dbReference>
<gene>
    <name evidence="7" type="ORF">BB560_003939</name>
</gene>
<accession>A0A2T9ZAP9</accession>
<name>A0A2T9ZAP9_9FUNG</name>
<keyword evidence="5 6" id="KW-0472">Membrane</keyword>
<proteinExistence type="inferred from homology"/>
<evidence type="ECO:0000256" key="6">
    <source>
        <dbReference type="RuleBase" id="RU365102"/>
    </source>
</evidence>
<evidence type="ECO:0000256" key="5">
    <source>
        <dbReference type="ARBA" id="ARBA00023136"/>
    </source>
</evidence>
<feature type="chain" id="PRO_5015593352" description="GDT1 family protein" evidence="6">
    <location>
        <begin position="25"/>
        <end position="335"/>
    </location>
</feature>
<dbReference type="GO" id="GO:0015085">
    <property type="term" value="F:calcium ion transmembrane transporter activity"/>
    <property type="evidence" value="ECO:0007669"/>
    <property type="project" value="TreeGrafter"/>
</dbReference>
<feature type="transmembrane region" description="Helical" evidence="6">
    <location>
        <begin position="124"/>
        <end position="143"/>
    </location>
</feature>
<feature type="transmembrane region" description="Helical" evidence="6">
    <location>
        <begin position="97"/>
        <end position="118"/>
    </location>
</feature>
<keyword evidence="6" id="KW-0732">Signal</keyword>
<dbReference type="EMBL" id="MBFS01000926">
    <property type="protein sequence ID" value="PVV01635.1"/>
    <property type="molecule type" value="Genomic_DNA"/>
</dbReference>
<feature type="transmembrane region" description="Helical" evidence="6">
    <location>
        <begin position="279"/>
        <end position="300"/>
    </location>
</feature>
<dbReference type="STRING" id="133381.A0A2T9ZAP9"/>
<dbReference type="Pfam" id="PF01169">
    <property type="entry name" value="GDT1"/>
    <property type="match status" value="2"/>
</dbReference>
<comment type="subcellular location">
    <subcellularLocation>
        <location evidence="1 6">Membrane</location>
        <topology evidence="1 6">Multi-pass membrane protein</topology>
    </subcellularLocation>
</comment>
<evidence type="ECO:0000256" key="1">
    <source>
        <dbReference type="ARBA" id="ARBA00004141"/>
    </source>
</evidence>
<evidence type="ECO:0000313" key="8">
    <source>
        <dbReference type="Proteomes" id="UP000245609"/>
    </source>
</evidence>
<comment type="similarity">
    <text evidence="2 6">Belongs to the GDT1 family.</text>
</comment>
<comment type="caution">
    <text evidence="7">The sequence shown here is derived from an EMBL/GenBank/DDBJ whole genome shotgun (WGS) entry which is preliminary data.</text>
</comment>
<evidence type="ECO:0000256" key="2">
    <source>
        <dbReference type="ARBA" id="ARBA00009190"/>
    </source>
</evidence>
<dbReference type="GO" id="GO:0032472">
    <property type="term" value="P:Golgi calcium ion transport"/>
    <property type="evidence" value="ECO:0007669"/>
    <property type="project" value="TreeGrafter"/>
</dbReference>
<dbReference type="OrthoDB" id="442680at2759"/>
<protein>
    <recommendedName>
        <fullName evidence="6">GDT1 family protein</fullName>
    </recommendedName>
</protein>
<feature type="transmembrane region" description="Helical" evidence="6">
    <location>
        <begin position="234"/>
        <end position="259"/>
    </location>
</feature>
<dbReference type="Proteomes" id="UP000245609">
    <property type="component" value="Unassembled WGS sequence"/>
</dbReference>
<dbReference type="GO" id="GO:0005384">
    <property type="term" value="F:manganese ion transmembrane transporter activity"/>
    <property type="evidence" value="ECO:0007669"/>
    <property type="project" value="TreeGrafter"/>
</dbReference>
<dbReference type="GO" id="GO:0005794">
    <property type="term" value="C:Golgi apparatus"/>
    <property type="evidence" value="ECO:0007669"/>
    <property type="project" value="TreeGrafter"/>
</dbReference>
<dbReference type="InterPro" id="IPR001727">
    <property type="entry name" value="GDT1-like"/>
</dbReference>
<dbReference type="InterPro" id="IPR049555">
    <property type="entry name" value="GDT1-like_CS"/>
</dbReference>
<evidence type="ECO:0000313" key="7">
    <source>
        <dbReference type="EMBL" id="PVV01635.1"/>
    </source>
</evidence>
<dbReference type="GO" id="GO:0016020">
    <property type="term" value="C:membrane"/>
    <property type="evidence" value="ECO:0007669"/>
    <property type="project" value="UniProtKB-SubCell"/>
</dbReference>
<feature type="signal peptide" evidence="6">
    <location>
        <begin position="1"/>
        <end position="24"/>
    </location>
</feature>
<dbReference type="AlphaFoldDB" id="A0A2T9ZAP9"/>
<keyword evidence="3 6" id="KW-0812">Transmembrane</keyword>
<evidence type="ECO:0000256" key="4">
    <source>
        <dbReference type="ARBA" id="ARBA00022989"/>
    </source>
</evidence>
<dbReference type="PANTHER" id="PTHR12608:SF1">
    <property type="entry name" value="TRANSMEMBRANE PROTEIN 165"/>
    <property type="match status" value="1"/>
</dbReference>
<dbReference type="PANTHER" id="PTHR12608">
    <property type="entry name" value="TRANSMEMBRANE PROTEIN HTP-1 RELATED"/>
    <property type="match status" value="1"/>
</dbReference>
<organism evidence="7 8">
    <name type="scientific">Smittium megazygosporum</name>
    <dbReference type="NCBI Taxonomy" id="133381"/>
    <lineage>
        <taxon>Eukaryota</taxon>
        <taxon>Fungi</taxon>
        <taxon>Fungi incertae sedis</taxon>
        <taxon>Zoopagomycota</taxon>
        <taxon>Kickxellomycotina</taxon>
        <taxon>Harpellomycetes</taxon>
        <taxon>Harpellales</taxon>
        <taxon>Legeriomycetaceae</taxon>
        <taxon>Smittium</taxon>
    </lineage>
</organism>
<reference evidence="7 8" key="1">
    <citation type="journal article" date="2018" name="MBio">
        <title>Comparative Genomics Reveals the Core Gene Toolbox for the Fungus-Insect Symbiosis.</title>
        <authorList>
            <person name="Wang Y."/>
            <person name="Stata M."/>
            <person name="Wang W."/>
            <person name="Stajich J.E."/>
            <person name="White M.M."/>
            <person name="Moncalvo J.M."/>
        </authorList>
    </citation>
    <scope>NUCLEOTIDE SEQUENCE [LARGE SCALE GENOMIC DNA]</scope>
    <source>
        <strain evidence="7 8">SC-DP-2</strain>
    </source>
</reference>
<keyword evidence="8" id="KW-1185">Reference proteome</keyword>
<sequence>MQFKNLCTRTTLFILSVVLLSVSAQLDLDPTRNDNPKIKEPNQLATSSLSTSGFSDFSAFERYKEGFLKSVLMVLVSEIGDKTFLIAAIYAMRHSRFTIFSASCAALWVMSLLSALLGNLAFNFVSQNLVSLLASITFIIFGVKMGVEAKQMESDEISKEYEALQAELLDMNPSSTASQKTSTLSDLEAGTLNSDSLHTTEDFSVKITDSDFNPSSSKNSNSNSSNNSSSSFNILVSISNFFSFILSPTFVQVFIMVFLAEWGDRSQLATIALGASSDLISVTLGTILGHTFCTAVAVIGGRYLAQMISPKVLTAIGSVMFIVFSFMYLYEFLYL</sequence>
<keyword evidence="4 6" id="KW-1133">Transmembrane helix</keyword>
<feature type="transmembrane region" description="Helical" evidence="6">
    <location>
        <begin position="312"/>
        <end position="330"/>
    </location>
</feature>
<dbReference type="GO" id="GO:0032468">
    <property type="term" value="P:Golgi calcium ion homeostasis"/>
    <property type="evidence" value="ECO:0007669"/>
    <property type="project" value="TreeGrafter"/>
</dbReference>
<evidence type="ECO:0000256" key="3">
    <source>
        <dbReference type="ARBA" id="ARBA00022692"/>
    </source>
</evidence>